<feature type="compositionally biased region" description="Basic and acidic residues" evidence="1">
    <location>
        <begin position="531"/>
        <end position="547"/>
    </location>
</feature>
<keyword evidence="3" id="KW-1185">Reference proteome</keyword>
<proteinExistence type="predicted"/>
<organism evidence="2 3">
    <name type="scientific">Sphagnurus paluster</name>
    <dbReference type="NCBI Taxonomy" id="117069"/>
    <lineage>
        <taxon>Eukaryota</taxon>
        <taxon>Fungi</taxon>
        <taxon>Dikarya</taxon>
        <taxon>Basidiomycota</taxon>
        <taxon>Agaricomycotina</taxon>
        <taxon>Agaricomycetes</taxon>
        <taxon>Agaricomycetidae</taxon>
        <taxon>Agaricales</taxon>
        <taxon>Tricholomatineae</taxon>
        <taxon>Lyophyllaceae</taxon>
        <taxon>Sphagnurus</taxon>
    </lineage>
</organism>
<feature type="compositionally biased region" description="Polar residues" evidence="1">
    <location>
        <begin position="569"/>
        <end position="587"/>
    </location>
</feature>
<feature type="compositionally biased region" description="Polar residues" evidence="1">
    <location>
        <begin position="433"/>
        <end position="445"/>
    </location>
</feature>
<feature type="compositionally biased region" description="Low complexity" evidence="1">
    <location>
        <begin position="662"/>
        <end position="676"/>
    </location>
</feature>
<reference evidence="2" key="1">
    <citation type="submission" date="2021-02" db="EMBL/GenBank/DDBJ databases">
        <authorList>
            <person name="Nieuwenhuis M."/>
            <person name="Van De Peppel L.J.J."/>
        </authorList>
    </citation>
    <scope>NUCLEOTIDE SEQUENCE</scope>
    <source>
        <strain evidence="2">D49</strain>
    </source>
</reference>
<gene>
    <name evidence="2" type="ORF">H0H81_003753</name>
</gene>
<comment type="caution">
    <text evidence="2">The sequence shown here is derived from an EMBL/GenBank/DDBJ whole genome shotgun (WGS) entry which is preliminary data.</text>
</comment>
<protein>
    <submittedName>
        <fullName evidence="2">Uncharacterized protein</fullName>
    </submittedName>
</protein>
<dbReference type="Proteomes" id="UP000717328">
    <property type="component" value="Unassembled WGS sequence"/>
</dbReference>
<dbReference type="AlphaFoldDB" id="A0A9P7GWM1"/>
<feature type="region of interest" description="Disordered" evidence="1">
    <location>
        <begin position="713"/>
        <end position="780"/>
    </location>
</feature>
<dbReference type="EMBL" id="JABCKI010000001">
    <property type="protein sequence ID" value="KAG5654745.1"/>
    <property type="molecule type" value="Genomic_DNA"/>
</dbReference>
<dbReference type="OrthoDB" id="3358646at2759"/>
<feature type="compositionally biased region" description="Basic and acidic residues" evidence="1">
    <location>
        <begin position="770"/>
        <end position="780"/>
    </location>
</feature>
<dbReference type="PANTHER" id="PTHR38696:SF1">
    <property type="entry name" value="MEDIATOR OF RNA POLYMERASE II TRANSCRIPTION SUBUNIT 13"/>
    <property type="match status" value="1"/>
</dbReference>
<feature type="region of interest" description="Disordered" evidence="1">
    <location>
        <begin position="431"/>
        <end position="494"/>
    </location>
</feature>
<evidence type="ECO:0000313" key="2">
    <source>
        <dbReference type="EMBL" id="KAG5654745.1"/>
    </source>
</evidence>
<feature type="compositionally biased region" description="Low complexity" evidence="1">
    <location>
        <begin position="737"/>
        <end position="753"/>
    </location>
</feature>
<feature type="region of interest" description="Disordered" evidence="1">
    <location>
        <begin position="662"/>
        <end position="681"/>
    </location>
</feature>
<accession>A0A9P7GWM1</accession>
<reference evidence="2" key="2">
    <citation type="submission" date="2021-10" db="EMBL/GenBank/DDBJ databases">
        <title>Phylogenomics reveals ancestral predisposition of the termite-cultivated fungus Termitomyces towards a domesticated lifestyle.</title>
        <authorList>
            <person name="Auxier B."/>
            <person name="Grum-Grzhimaylo A."/>
            <person name="Cardenas M.E."/>
            <person name="Lodge J.D."/>
            <person name="Laessoe T."/>
            <person name="Pedersen O."/>
            <person name="Smith M.E."/>
            <person name="Kuyper T.W."/>
            <person name="Franco-Molano E.A."/>
            <person name="Baroni T.J."/>
            <person name="Aanen D.K."/>
        </authorList>
    </citation>
    <scope>NUCLEOTIDE SEQUENCE</scope>
    <source>
        <strain evidence="2">D49</strain>
    </source>
</reference>
<dbReference type="PANTHER" id="PTHR38696">
    <property type="entry name" value="MEDIATOR OF RNA POLYMERASE II TRANSCRIPTION SUBUNIT 13"/>
    <property type="match status" value="1"/>
</dbReference>
<evidence type="ECO:0000256" key="1">
    <source>
        <dbReference type="SAM" id="MobiDB-lite"/>
    </source>
</evidence>
<name>A0A9P7GWM1_9AGAR</name>
<feature type="region of interest" description="Disordered" evidence="1">
    <location>
        <begin position="524"/>
        <end position="608"/>
    </location>
</feature>
<sequence>MLQRSPSPTDSPSFVPRKEFIREAKPTPNSFGLVAISSSNLVRLYSFSPSVVSTIRNLLERYHILSAFREDIQQNLCEFCLDSKPWSSPKSVKAEKLLIDIFTIIYQCGYTYLSNLDYGRESDDRLAMAFSKPASSVPASRSDTPLLNSAPIHESDGSISFDKPRRVPFALSFVSPTLMRVIAPPLHLTPAILQAVRASWPRGVVSEKKVGDNSFEFKLKGYKWFQQDTFATDSLIHILALLSSLDAQAFTLLSSISLTNRSRVKDLWVFTGPGSNFNDDLLRQDSAVPSALNSSNGDIMRRADFSHLHQPATPIASYNQHRRAATEGNAPASLPLTSQHVRAVTDEGTGFHVTHGYRTEPQFDDSPVPGPSLLRKPAPRAQVPVSVHEVDHPTMEAIRANLPSTISSGIEDMTGVGATGFSSFYSGTPVHASRTTLSHSRSETPPGNRPRTPLAPVTTRPQTPPLVATNNTASSSSQSPPAPVHQDSVGSQLLGPGVFRDSAFSSNTDTIYDVPIKWSGMEKAVGPIQHPKPDHEGRSRPPNKRESSMGPILPGGWQSSPIEEKAEETTISQNPDSPTSDSHNGSAPKTPIHEVTSRATPELTRPDMYMRKSEAAVVGMISDTSSPALPARRKVSRADTPNFLPNAQGWVLVNVEGTAGLPQPASNASQPAASGSEAKLAPTEAKAIAIMDAVDSRNRSKTNAQDVTLTPKKRFFGLGRKNSKKILPPQTNESELTPSSSKETSKGSSLTKSRSGLRDKLRLIGTPEASRNESKRRSLD</sequence>
<evidence type="ECO:0000313" key="3">
    <source>
        <dbReference type="Proteomes" id="UP000717328"/>
    </source>
</evidence>
<feature type="compositionally biased region" description="Low complexity" evidence="1">
    <location>
        <begin position="468"/>
        <end position="479"/>
    </location>
</feature>